<proteinExistence type="predicted"/>
<gene>
    <name evidence="3" type="ORF">FHS29_000803</name>
</gene>
<dbReference type="Gene3D" id="3.40.50.720">
    <property type="entry name" value="NAD(P)-binding Rossmann-like Domain"/>
    <property type="match status" value="1"/>
</dbReference>
<organism evidence="3 4">
    <name type="scientific">Saccharothrix tamanrassetensis</name>
    <dbReference type="NCBI Taxonomy" id="1051531"/>
    <lineage>
        <taxon>Bacteria</taxon>
        <taxon>Bacillati</taxon>
        <taxon>Actinomycetota</taxon>
        <taxon>Actinomycetes</taxon>
        <taxon>Pseudonocardiales</taxon>
        <taxon>Pseudonocardiaceae</taxon>
        <taxon>Saccharothrix</taxon>
    </lineage>
</organism>
<keyword evidence="1" id="KW-0175">Coiled coil</keyword>
<reference evidence="3 4" key="1">
    <citation type="submission" date="2020-08" db="EMBL/GenBank/DDBJ databases">
        <title>Genomic Encyclopedia of Type Strains, Phase III (KMG-III): the genomes of soil and plant-associated and newly described type strains.</title>
        <authorList>
            <person name="Whitman W."/>
        </authorList>
    </citation>
    <scope>NUCLEOTIDE SEQUENCE [LARGE SCALE GENOMIC DNA]</scope>
    <source>
        <strain evidence="3 4">CECT 8640</strain>
    </source>
</reference>
<name>A0A841CBA8_9PSEU</name>
<dbReference type="Pfam" id="PF03435">
    <property type="entry name" value="Sacchrp_dh_NADP"/>
    <property type="match status" value="1"/>
</dbReference>
<dbReference type="SUPFAM" id="SSF51735">
    <property type="entry name" value="NAD(P)-binding Rossmann-fold domains"/>
    <property type="match status" value="1"/>
</dbReference>
<dbReference type="InterPro" id="IPR036291">
    <property type="entry name" value="NAD(P)-bd_dom_sf"/>
</dbReference>
<dbReference type="PANTHER" id="PTHR43796">
    <property type="entry name" value="CARBOXYNORSPERMIDINE SYNTHASE"/>
    <property type="match status" value="1"/>
</dbReference>
<dbReference type="Proteomes" id="UP000547510">
    <property type="component" value="Unassembled WGS sequence"/>
</dbReference>
<dbReference type="InterPro" id="IPR005097">
    <property type="entry name" value="Sacchrp_dh_NADP-bd"/>
</dbReference>
<evidence type="ECO:0000256" key="1">
    <source>
        <dbReference type="SAM" id="Coils"/>
    </source>
</evidence>
<dbReference type="PANTHER" id="PTHR43796:SF2">
    <property type="entry name" value="CARBOXYNORSPERMIDINE SYNTHASE"/>
    <property type="match status" value="1"/>
</dbReference>
<keyword evidence="4" id="KW-1185">Reference proteome</keyword>
<accession>A0A841CBA8</accession>
<protein>
    <recommendedName>
        <fullName evidence="2">Saccharopine dehydrogenase NADP binding domain-containing protein</fullName>
    </recommendedName>
</protein>
<evidence type="ECO:0000259" key="2">
    <source>
        <dbReference type="Pfam" id="PF03435"/>
    </source>
</evidence>
<dbReference type="Gene3D" id="3.30.360.10">
    <property type="entry name" value="Dihydrodipicolinate Reductase, domain 2"/>
    <property type="match status" value="1"/>
</dbReference>
<feature type="domain" description="Saccharopine dehydrogenase NADP binding" evidence="2">
    <location>
        <begin position="13"/>
        <end position="84"/>
    </location>
</feature>
<sequence>MEVVVADLGGGVRVDVTDGEALREVLRPADVVLNTVGPFYRFGAGVLRAAIDTGTDYLDICDDWEPIGELMALDGAARAAGVRAVIGMGASPGVSNLLAALAVRELEVRELEVRELEARELEARELEARELEGREGGVREAGGVEEVYTAWPADGTAEAGAALVHWMRQISGRTAVVEGGEVVEVPPLRAVRLELPGGFAGTAYTVGHPEPVMFHGTFRPVASSTLMVASAWTIGFLEVLRRDIDAGRLTVEEAAAEVARPGLGRVLRGFGRRLAGKGSLPSFFAVARGGGGGGGGGRVAVTTLDHPWLMDDVAEATGLPLALGLVQLSGVEPGVYSPEAVIDAERFFRDLALHHPGVVVRTRVSSIGA</sequence>
<dbReference type="AlphaFoldDB" id="A0A841CBA8"/>
<dbReference type="RefSeq" id="WP_312864735.1">
    <property type="nucleotide sequence ID" value="NZ_JACHJN010000001.1"/>
</dbReference>
<evidence type="ECO:0000313" key="3">
    <source>
        <dbReference type="EMBL" id="MBB5954233.1"/>
    </source>
</evidence>
<comment type="caution">
    <text evidence="3">The sequence shown here is derived from an EMBL/GenBank/DDBJ whole genome shotgun (WGS) entry which is preliminary data.</text>
</comment>
<dbReference type="EMBL" id="JACHJN010000001">
    <property type="protein sequence ID" value="MBB5954233.1"/>
    <property type="molecule type" value="Genomic_DNA"/>
</dbReference>
<feature type="coiled-coil region" evidence="1">
    <location>
        <begin position="99"/>
        <end position="134"/>
    </location>
</feature>
<evidence type="ECO:0000313" key="4">
    <source>
        <dbReference type="Proteomes" id="UP000547510"/>
    </source>
</evidence>